<accession>A0ABQ9B4U3</accession>
<dbReference type="Pfam" id="PF00560">
    <property type="entry name" value="LRR_1"/>
    <property type="match status" value="2"/>
</dbReference>
<dbReference type="InterPro" id="IPR032675">
    <property type="entry name" value="LRR_dom_sf"/>
</dbReference>
<dbReference type="InterPro" id="IPR001611">
    <property type="entry name" value="Leu-rich_rpt"/>
</dbReference>
<keyword evidence="5" id="KW-0677">Repeat</keyword>
<dbReference type="InterPro" id="IPR001245">
    <property type="entry name" value="Ser-Thr/Tyr_kinase_cat_dom"/>
</dbReference>
<evidence type="ECO:0000256" key="1">
    <source>
        <dbReference type="ARBA" id="ARBA00004479"/>
    </source>
</evidence>
<evidence type="ECO:0000256" key="7">
    <source>
        <dbReference type="ARBA" id="ARBA00023136"/>
    </source>
</evidence>
<comment type="caution">
    <text evidence="12">The sequence shown here is derived from an EMBL/GenBank/DDBJ whole genome shotgun (WGS) entry which is preliminary data.</text>
</comment>
<dbReference type="SUPFAM" id="SSF52058">
    <property type="entry name" value="L domain-like"/>
    <property type="match status" value="1"/>
</dbReference>
<feature type="domain" description="Serine-threonine/tyrosine-protein kinase catalytic" evidence="11">
    <location>
        <begin position="271"/>
        <end position="357"/>
    </location>
</feature>
<keyword evidence="7 10" id="KW-0472">Membrane</keyword>
<evidence type="ECO:0000256" key="4">
    <source>
        <dbReference type="ARBA" id="ARBA00022729"/>
    </source>
</evidence>
<dbReference type="PANTHER" id="PTHR27000">
    <property type="entry name" value="LEUCINE-RICH REPEAT RECEPTOR-LIKE PROTEIN KINASE FAMILY PROTEIN-RELATED"/>
    <property type="match status" value="1"/>
</dbReference>
<dbReference type="Pfam" id="PF07714">
    <property type="entry name" value="PK_Tyr_Ser-Thr"/>
    <property type="match status" value="1"/>
</dbReference>
<keyword evidence="9" id="KW-0325">Glycoprotein</keyword>
<name>A0ABQ9B4U3_9ROSI</name>
<dbReference type="PANTHER" id="PTHR27000:SF775">
    <property type="entry name" value="PLANT INTRACELLULAR RAS-GROUP-RELATED LRR PROTEIN 3"/>
    <property type="match status" value="1"/>
</dbReference>
<keyword evidence="6 10" id="KW-1133">Transmembrane helix</keyword>
<dbReference type="Proteomes" id="UP001141253">
    <property type="component" value="Chromosome 12"/>
</dbReference>
<evidence type="ECO:0000256" key="6">
    <source>
        <dbReference type="ARBA" id="ARBA00022989"/>
    </source>
</evidence>
<protein>
    <recommendedName>
        <fullName evidence="11">Serine-threonine/tyrosine-protein kinase catalytic domain-containing protein</fullName>
    </recommendedName>
</protein>
<evidence type="ECO:0000256" key="2">
    <source>
        <dbReference type="ARBA" id="ARBA00022614"/>
    </source>
</evidence>
<dbReference type="InterPro" id="IPR011009">
    <property type="entry name" value="Kinase-like_dom_sf"/>
</dbReference>
<evidence type="ECO:0000313" key="13">
    <source>
        <dbReference type="Proteomes" id="UP001141253"/>
    </source>
</evidence>
<keyword evidence="2" id="KW-0433">Leucine-rich repeat</keyword>
<dbReference type="Gene3D" id="1.10.510.10">
    <property type="entry name" value="Transferase(Phosphotransferase) domain 1"/>
    <property type="match status" value="1"/>
</dbReference>
<dbReference type="EMBL" id="JAPFFI010000010">
    <property type="protein sequence ID" value="KAJ6375019.1"/>
    <property type="molecule type" value="Genomic_DNA"/>
</dbReference>
<dbReference type="Gene3D" id="3.80.10.10">
    <property type="entry name" value="Ribonuclease Inhibitor"/>
    <property type="match status" value="2"/>
</dbReference>
<evidence type="ECO:0000259" key="11">
    <source>
        <dbReference type="Pfam" id="PF07714"/>
    </source>
</evidence>
<dbReference type="SUPFAM" id="SSF56112">
    <property type="entry name" value="Protein kinase-like (PK-like)"/>
    <property type="match status" value="1"/>
</dbReference>
<evidence type="ECO:0000256" key="3">
    <source>
        <dbReference type="ARBA" id="ARBA00022692"/>
    </source>
</evidence>
<evidence type="ECO:0000256" key="10">
    <source>
        <dbReference type="SAM" id="Phobius"/>
    </source>
</evidence>
<proteinExistence type="predicted"/>
<keyword evidence="8" id="KW-0675">Receptor</keyword>
<evidence type="ECO:0000256" key="9">
    <source>
        <dbReference type="ARBA" id="ARBA00023180"/>
    </source>
</evidence>
<reference evidence="12" key="2">
    <citation type="journal article" date="2023" name="Int. J. Mol. Sci.">
        <title>De Novo Assembly and Annotation of 11 Diverse Shrub Willow (Salix) Genomes Reveals Novel Gene Organization in Sex-Linked Regions.</title>
        <authorList>
            <person name="Hyden B."/>
            <person name="Feng K."/>
            <person name="Yates T.B."/>
            <person name="Jawdy S."/>
            <person name="Cereghino C."/>
            <person name="Smart L.B."/>
            <person name="Muchero W."/>
        </authorList>
    </citation>
    <scope>NUCLEOTIDE SEQUENCE</scope>
    <source>
        <tissue evidence="12">Shoot tip</tissue>
    </source>
</reference>
<keyword evidence="3 10" id="KW-0812">Transmembrane</keyword>
<feature type="transmembrane region" description="Helical" evidence="10">
    <location>
        <begin position="191"/>
        <end position="216"/>
    </location>
</feature>
<evidence type="ECO:0000256" key="8">
    <source>
        <dbReference type="ARBA" id="ARBA00023170"/>
    </source>
</evidence>
<gene>
    <name evidence="12" type="ORF">OIU77_000065</name>
</gene>
<evidence type="ECO:0000313" key="12">
    <source>
        <dbReference type="EMBL" id="KAJ6375019.1"/>
    </source>
</evidence>
<keyword evidence="4" id="KW-0732">Signal</keyword>
<dbReference type="InterPro" id="IPR025875">
    <property type="entry name" value="Leu-rich_rpt_4"/>
</dbReference>
<evidence type="ECO:0000256" key="5">
    <source>
        <dbReference type="ARBA" id="ARBA00022737"/>
    </source>
</evidence>
<sequence>MLTGSIPPELVDSSKLQGLYLGNNQLTGTIPGRLGGLCSLVKLNLSGNQLHGPVPRSFGDLKELTHLDLSYNELDGELPSSVSQMMSLVGLYVQQNRLSGPLGAVPVELGNLMQLEYFDVSGNMLSGKIPENICALVNLFYLSLAENSLEGPVPRSGSCLNLSRISLAGNKDLCGRILGLDCRIKRFNKLYFLNAWGLAGVAVGCMIVTLSTALALRKWIMRESGQGDAEKIEERKLNSFTDQNLYFLSSSSRLKEPLSINIAMFEQPLLKTTLRVHFGYIPPEYGQSGRSTTRGDVYSFGVILLELIKKGQTADVLDPTVLSADSKPMMLQVLQIAAVCMSDNPANRPTMLKVLKFLKGIRDELV</sequence>
<organism evidence="12 13">
    <name type="scientific">Salix suchowensis</name>
    <dbReference type="NCBI Taxonomy" id="1278906"/>
    <lineage>
        <taxon>Eukaryota</taxon>
        <taxon>Viridiplantae</taxon>
        <taxon>Streptophyta</taxon>
        <taxon>Embryophyta</taxon>
        <taxon>Tracheophyta</taxon>
        <taxon>Spermatophyta</taxon>
        <taxon>Magnoliopsida</taxon>
        <taxon>eudicotyledons</taxon>
        <taxon>Gunneridae</taxon>
        <taxon>Pentapetalae</taxon>
        <taxon>rosids</taxon>
        <taxon>fabids</taxon>
        <taxon>Malpighiales</taxon>
        <taxon>Salicaceae</taxon>
        <taxon>Saliceae</taxon>
        <taxon>Salix</taxon>
    </lineage>
</organism>
<keyword evidence="13" id="KW-1185">Reference proteome</keyword>
<comment type="subcellular location">
    <subcellularLocation>
        <location evidence="1">Membrane</location>
        <topology evidence="1">Single-pass type I membrane protein</topology>
    </subcellularLocation>
</comment>
<reference evidence="12" key="1">
    <citation type="submission" date="2022-10" db="EMBL/GenBank/DDBJ databases">
        <authorList>
            <person name="Hyden B.L."/>
            <person name="Feng K."/>
            <person name="Yates T."/>
            <person name="Jawdy S."/>
            <person name="Smart L.B."/>
            <person name="Muchero W."/>
        </authorList>
    </citation>
    <scope>NUCLEOTIDE SEQUENCE</scope>
    <source>
        <tissue evidence="12">Shoot tip</tissue>
    </source>
</reference>
<dbReference type="Pfam" id="PF12799">
    <property type="entry name" value="LRR_4"/>
    <property type="match status" value="1"/>
</dbReference>